<dbReference type="AlphaFoldDB" id="A0A6I1MSK2"/>
<sequence length="207" mass="23906">MKLNKKFFNKDARVVAKNLLGKIIVRKINNTLLKARIVETEAYIGKIDKACHAYGDKRTKRTETLYSEPGTAYVYLIYGLYNCLNFVTNEVDCAEGVIIRAVEPLAEFDKISILRYNKEYDKLTKYEKKNISNGPGKLCSALNITREQNNLQTTTSNELYVEEPSHNYKLDTIDIVESKRIGIDYAEEAKDFLWRYYIKGNSYVSKI</sequence>
<dbReference type="SUPFAM" id="SSF50486">
    <property type="entry name" value="FMT C-terminal domain-like"/>
    <property type="match status" value="1"/>
</dbReference>
<dbReference type="PANTHER" id="PTHR10429:SF0">
    <property type="entry name" value="DNA-3-METHYLADENINE GLYCOSYLASE"/>
    <property type="match status" value="1"/>
</dbReference>
<dbReference type="InterPro" id="IPR011034">
    <property type="entry name" value="Formyl_transferase-like_C_sf"/>
</dbReference>
<evidence type="ECO:0000313" key="7">
    <source>
        <dbReference type="Proteomes" id="UP000430345"/>
    </source>
</evidence>
<keyword evidence="6" id="KW-0326">Glycosidase</keyword>
<dbReference type="Proteomes" id="UP000430345">
    <property type="component" value="Unassembled WGS sequence"/>
</dbReference>
<dbReference type="InterPro" id="IPR036995">
    <property type="entry name" value="MPG_sf"/>
</dbReference>
<dbReference type="InterPro" id="IPR003180">
    <property type="entry name" value="MPG"/>
</dbReference>
<dbReference type="NCBIfam" id="TIGR00567">
    <property type="entry name" value="3mg"/>
    <property type="match status" value="1"/>
</dbReference>
<dbReference type="HAMAP" id="MF_00527">
    <property type="entry name" value="3MGH"/>
    <property type="match status" value="1"/>
</dbReference>
<evidence type="ECO:0000256" key="5">
    <source>
        <dbReference type="HAMAP-Rule" id="MF_00527"/>
    </source>
</evidence>
<dbReference type="PANTHER" id="PTHR10429">
    <property type="entry name" value="DNA-3-METHYLADENINE GLYCOSYLASE"/>
    <property type="match status" value="1"/>
</dbReference>
<dbReference type="GO" id="GO:0006284">
    <property type="term" value="P:base-excision repair"/>
    <property type="evidence" value="ECO:0007669"/>
    <property type="project" value="InterPro"/>
</dbReference>
<evidence type="ECO:0000313" key="6">
    <source>
        <dbReference type="EMBL" id="MPQ43871.1"/>
    </source>
</evidence>
<dbReference type="GO" id="GO:0003677">
    <property type="term" value="F:DNA binding"/>
    <property type="evidence" value="ECO:0007669"/>
    <property type="project" value="InterPro"/>
</dbReference>
<protein>
    <recommendedName>
        <fullName evidence="5">Putative 3-methyladenine DNA glycosylase</fullName>
        <ecNumber evidence="5">3.2.2.-</ecNumber>
    </recommendedName>
</protein>
<keyword evidence="7" id="KW-1185">Reference proteome</keyword>
<accession>A0A6I1MSK2</accession>
<evidence type="ECO:0000256" key="1">
    <source>
        <dbReference type="ARBA" id="ARBA00009232"/>
    </source>
</evidence>
<keyword evidence="4 5" id="KW-0234">DNA repair</keyword>
<organism evidence="6 7">
    <name type="scientific">Clostridium tarantellae</name>
    <dbReference type="NCBI Taxonomy" id="39493"/>
    <lineage>
        <taxon>Bacteria</taxon>
        <taxon>Bacillati</taxon>
        <taxon>Bacillota</taxon>
        <taxon>Clostridia</taxon>
        <taxon>Eubacteriales</taxon>
        <taxon>Clostridiaceae</taxon>
        <taxon>Clostridium</taxon>
    </lineage>
</organism>
<evidence type="ECO:0000256" key="2">
    <source>
        <dbReference type="ARBA" id="ARBA00022763"/>
    </source>
</evidence>
<dbReference type="FunFam" id="3.10.300.10:FF:000001">
    <property type="entry name" value="Putative 3-methyladenine DNA glycosylase"/>
    <property type="match status" value="1"/>
</dbReference>
<dbReference type="RefSeq" id="WP_152889815.1">
    <property type="nucleotide sequence ID" value="NZ_WHJC01000118.1"/>
</dbReference>
<dbReference type="Pfam" id="PF02245">
    <property type="entry name" value="Pur_DNA_glyco"/>
    <property type="match status" value="1"/>
</dbReference>
<evidence type="ECO:0000256" key="3">
    <source>
        <dbReference type="ARBA" id="ARBA00022801"/>
    </source>
</evidence>
<keyword evidence="2 5" id="KW-0227">DNA damage</keyword>
<comment type="similarity">
    <text evidence="1 5">Belongs to the DNA glycosylase MPG family.</text>
</comment>
<dbReference type="EC" id="3.2.2.-" evidence="5"/>
<dbReference type="Gene3D" id="3.10.300.10">
    <property type="entry name" value="Methylpurine-DNA glycosylase (MPG)"/>
    <property type="match status" value="1"/>
</dbReference>
<gene>
    <name evidence="6" type="ORF">GBZ86_08880</name>
</gene>
<dbReference type="CDD" id="cd00540">
    <property type="entry name" value="AAG"/>
    <property type="match status" value="1"/>
</dbReference>
<keyword evidence="3 5" id="KW-0378">Hydrolase</keyword>
<dbReference type="NCBIfam" id="NF002001">
    <property type="entry name" value="PRK00802.1-1"/>
    <property type="match status" value="1"/>
</dbReference>
<comment type="caution">
    <text evidence="6">The sequence shown here is derived from an EMBL/GenBank/DDBJ whole genome shotgun (WGS) entry which is preliminary data.</text>
</comment>
<dbReference type="GO" id="GO:0003905">
    <property type="term" value="F:alkylbase DNA N-glycosylase activity"/>
    <property type="evidence" value="ECO:0007669"/>
    <property type="project" value="InterPro"/>
</dbReference>
<name>A0A6I1MSK2_9CLOT</name>
<dbReference type="OrthoDB" id="9794313at2"/>
<reference evidence="6 7" key="1">
    <citation type="submission" date="2019-10" db="EMBL/GenBank/DDBJ databases">
        <title>The Genome Sequence of Clostridium tarantellae Isolated from Fish Brain.</title>
        <authorList>
            <person name="Bano L."/>
            <person name="Kiel M."/>
            <person name="Sales G."/>
            <person name="Doxey A.C."/>
            <person name="Mansfield M.J."/>
            <person name="Schiavone M."/>
            <person name="Rossetto O."/>
            <person name="Pirazzini M."/>
            <person name="Dobrindt U."/>
            <person name="Montecucco C."/>
        </authorList>
    </citation>
    <scope>NUCLEOTIDE SEQUENCE [LARGE SCALE GENOMIC DNA]</scope>
    <source>
        <strain evidence="6 7">DSM 3997</strain>
    </source>
</reference>
<evidence type="ECO:0000256" key="4">
    <source>
        <dbReference type="ARBA" id="ARBA00023204"/>
    </source>
</evidence>
<dbReference type="EMBL" id="WHJC01000118">
    <property type="protein sequence ID" value="MPQ43871.1"/>
    <property type="molecule type" value="Genomic_DNA"/>
</dbReference>
<proteinExistence type="inferred from homology"/>